<feature type="active site" description="Proton donor" evidence="9 10">
    <location>
        <position position="58"/>
    </location>
</feature>
<feature type="active site" description="Schiff-base intermediate with substrate; via pyruvic acid" evidence="9 10">
    <location>
        <position position="25"/>
    </location>
</feature>
<dbReference type="EMBL" id="WBUI01000018">
    <property type="protein sequence ID" value="KAB2930695.1"/>
    <property type="molecule type" value="Genomic_DNA"/>
</dbReference>
<feature type="chain" id="PRO_5033193413" description="Aspartate 1-decarboxylase beta chain" evidence="9 13">
    <location>
        <begin position="1"/>
        <end position="24"/>
    </location>
</feature>
<evidence type="ECO:0000256" key="2">
    <source>
        <dbReference type="ARBA" id="ARBA00022655"/>
    </source>
</evidence>
<dbReference type="CDD" id="cd06919">
    <property type="entry name" value="Asp_decarbox"/>
    <property type="match status" value="1"/>
</dbReference>
<gene>
    <name evidence="9" type="primary">panD</name>
    <name evidence="14" type="ORF">F9K24_15785</name>
</gene>
<dbReference type="NCBIfam" id="TIGR00223">
    <property type="entry name" value="panD"/>
    <property type="match status" value="1"/>
</dbReference>
<dbReference type="PANTHER" id="PTHR21012">
    <property type="entry name" value="ASPARTATE 1-DECARBOXYLASE"/>
    <property type="match status" value="1"/>
</dbReference>
<keyword evidence="2 9" id="KW-0566">Pantothenate biosynthesis</keyword>
<dbReference type="Pfam" id="PF02261">
    <property type="entry name" value="Asp_decarbox"/>
    <property type="match status" value="1"/>
</dbReference>
<proteinExistence type="inferred from homology"/>
<dbReference type="GO" id="GO:0004068">
    <property type="term" value="F:aspartate 1-decarboxylase activity"/>
    <property type="evidence" value="ECO:0007669"/>
    <property type="project" value="UniProtKB-UniRule"/>
</dbReference>
<organism evidence="14 15">
    <name type="scientific">Leptonema illini</name>
    <dbReference type="NCBI Taxonomy" id="183"/>
    <lineage>
        <taxon>Bacteria</taxon>
        <taxon>Pseudomonadati</taxon>
        <taxon>Spirochaetota</taxon>
        <taxon>Spirochaetia</taxon>
        <taxon>Leptospirales</taxon>
        <taxon>Leptospiraceae</taxon>
        <taxon>Leptonema</taxon>
    </lineage>
</organism>
<comment type="cofactor">
    <cofactor evidence="9 10">
        <name>pyruvate</name>
        <dbReference type="ChEBI" id="CHEBI:15361"/>
    </cofactor>
    <text evidence="9 10">Binds 1 pyruvoyl group covalently per subunit.</text>
</comment>
<keyword evidence="8 9" id="KW-0670">Pyruvate</keyword>
<evidence type="ECO:0000256" key="6">
    <source>
        <dbReference type="ARBA" id="ARBA00023239"/>
    </source>
</evidence>
<feature type="chain" id="PRO_5033193412" description="Aspartate 1-decarboxylase alpha chain" evidence="9 13">
    <location>
        <begin position="25"/>
        <end position="125"/>
    </location>
</feature>
<sequence>MLIEMCKSKIHRATVTEADLNYQGSLTVDEDLLDAAGIKVYEKVAIVNVNNGARLETYTIRGERGSGTICLNGAAARLGHAGDKIIIITYAYYNAEEIPADYEPRVVHVDESNRIRSMTGELLSV</sequence>
<dbReference type="EC" id="4.1.1.11" evidence="9"/>
<accession>A0A833LXB7</accession>
<name>A0A833LXB7_9LEPT</name>
<evidence type="ECO:0000256" key="5">
    <source>
        <dbReference type="ARBA" id="ARBA00023145"/>
    </source>
</evidence>
<dbReference type="PANTHER" id="PTHR21012:SF0">
    <property type="entry name" value="ASPARTATE 1-DECARBOXYLASE"/>
    <property type="match status" value="1"/>
</dbReference>
<evidence type="ECO:0000256" key="4">
    <source>
        <dbReference type="ARBA" id="ARBA00022813"/>
    </source>
</evidence>
<evidence type="ECO:0000313" key="15">
    <source>
        <dbReference type="Proteomes" id="UP000460298"/>
    </source>
</evidence>
<keyword evidence="1 9" id="KW-0963">Cytoplasm</keyword>
<evidence type="ECO:0000256" key="10">
    <source>
        <dbReference type="PIRSR" id="PIRSR006246-1"/>
    </source>
</evidence>
<dbReference type="OrthoDB" id="9803983at2"/>
<comment type="subcellular location">
    <subcellularLocation>
        <location evidence="9">Cytoplasm</location>
    </subcellularLocation>
</comment>
<dbReference type="GO" id="GO:0006523">
    <property type="term" value="P:alanine biosynthetic process"/>
    <property type="evidence" value="ECO:0007669"/>
    <property type="project" value="InterPro"/>
</dbReference>
<dbReference type="RefSeq" id="WP_002775552.1">
    <property type="nucleotide sequence ID" value="NZ_JQDG01000003.1"/>
</dbReference>
<feature type="modified residue" description="Pyruvic acid (Ser)" evidence="9 12">
    <location>
        <position position="25"/>
    </location>
</feature>
<keyword evidence="3 9" id="KW-0210">Decarboxylase</keyword>
<dbReference type="Proteomes" id="UP000460298">
    <property type="component" value="Unassembled WGS sequence"/>
</dbReference>
<evidence type="ECO:0000256" key="11">
    <source>
        <dbReference type="PIRSR" id="PIRSR006246-2"/>
    </source>
</evidence>
<evidence type="ECO:0000256" key="12">
    <source>
        <dbReference type="PIRSR" id="PIRSR006246-3"/>
    </source>
</evidence>
<dbReference type="GO" id="GO:0015940">
    <property type="term" value="P:pantothenate biosynthetic process"/>
    <property type="evidence" value="ECO:0007669"/>
    <property type="project" value="UniProtKB-UniRule"/>
</dbReference>
<keyword evidence="7 9" id="KW-0704">Schiff base</keyword>
<evidence type="ECO:0000256" key="3">
    <source>
        <dbReference type="ARBA" id="ARBA00022793"/>
    </source>
</evidence>
<comment type="pathway">
    <text evidence="9">Cofactor biosynthesis; (R)-pantothenate biosynthesis; beta-alanine from L-aspartate: step 1/1.</text>
</comment>
<feature type="binding site" evidence="9 11">
    <location>
        <position position="57"/>
    </location>
    <ligand>
        <name>substrate</name>
    </ligand>
</feature>
<comment type="function">
    <text evidence="9">Catalyzes the pyruvoyl-dependent decarboxylation of aspartate to produce beta-alanine.</text>
</comment>
<dbReference type="SUPFAM" id="SSF50692">
    <property type="entry name" value="ADC-like"/>
    <property type="match status" value="1"/>
</dbReference>
<comment type="PTM">
    <text evidence="9 12">Is synthesized initially as an inactive proenzyme, which is activated by self-cleavage at a specific serine bond to produce a beta-subunit with a hydroxyl group at its C-terminus and an alpha-subunit with a pyruvoyl group at its N-terminus.</text>
</comment>
<keyword evidence="6 9" id="KW-0456">Lyase</keyword>
<evidence type="ECO:0000256" key="9">
    <source>
        <dbReference type="HAMAP-Rule" id="MF_00446"/>
    </source>
</evidence>
<evidence type="ECO:0000256" key="1">
    <source>
        <dbReference type="ARBA" id="ARBA00022490"/>
    </source>
</evidence>
<dbReference type="AlphaFoldDB" id="A0A833LXB7"/>
<comment type="subunit">
    <text evidence="9">Heterooctamer of four alpha and four beta subunits.</text>
</comment>
<comment type="catalytic activity">
    <reaction evidence="9">
        <text>L-aspartate + H(+) = beta-alanine + CO2</text>
        <dbReference type="Rhea" id="RHEA:19497"/>
        <dbReference type="ChEBI" id="CHEBI:15378"/>
        <dbReference type="ChEBI" id="CHEBI:16526"/>
        <dbReference type="ChEBI" id="CHEBI:29991"/>
        <dbReference type="ChEBI" id="CHEBI:57966"/>
        <dbReference type="EC" id="4.1.1.11"/>
    </reaction>
</comment>
<dbReference type="Gene3D" id="2.40.40.20">
    <property type="match status" value="1"/>
</dbReference>
<reference evidence="14 15" key="1">
    <citation type="submission" date="2019-10" db="EMBL/GenBank/DDBJ databases">
        <title>Extracellular Electron Transfer in a Candidatus Methanoperedens spp. Enrichment Culture.</title>
        <authorList>
            <person name="Berger S."/>
            <person name="Rangel Shaw D."/>
            <person name="Berben T."/>
            <person name="In 'T Zandt M."/>
            <person name="Frank J."/>
            <person name="Reimann J."/>
            <person name="Jetten M.S.M."/>
            <person name="Welte C.U."/>
        </authorList>
    </citation>
    <scope>NUCLEOTIDE SEQUENCE [LARGE SCALE GENOMIC DNA]</scope>
    <source>
        <strain evidence="14">SB12</strain>
    </source>
</reference>
<keyword evidence="5 9" id="KW-0865">Zymogen</keyword>
<evidence type="ECO:0000256" key="7">
    <source>
        <dbReference type="ARBA" id="ARBA00023270"/>
    </source>
</evidence>
<evidence type="ECO:0000313" key="14">
    <source>
        <dbReference type="EMBL" id="KAB2930695.1"/>
    </source>
</evidence>
<dbReference type="UniPathway" id="UPA00028">
    <property type="reaction ID" value="UER00002"/>
</dbReference>
<dbReference type="InterPro" id="IPR009010">
    <property type="entry name" value="Asp_de-COase-like_dom_sf"/>
</dbReference>
<dbReference type="HAMAP" id="MF_00446">
    <property type="entry name" value="PanD"/>
    <property type="match status" value="1"/>
</dbReference>
<keyword evidence="4 9" id="KW-0068">Autocatalytic cleavage</keyword>
<evidence type="ECO:0000256" key="8">
    <source>
        <dbReference type="ARBA" id="ARBA00023317"/>
    </source>
</evidence>
<dbReference type="PIRSF" id="PIRSF006246">
    <property type="entry name" value="Asp_decarbox"/>
    <property type="match status" value="1"/>
</dbReference>
<dbReference type="InterPro" id="IPR003190">
    <property type="entry name" value="Asp_decarbox"/>
</dbReference>
<comment type="caution">
    <text evidence="14">The sequence shown here is derived from an EMBL/GenBank/DDBJ whole genome shotgun (WGS) entry which is preliminary data.</text>
</comment>
<comment type="similarity">
    <text evidence="9">Belongs to the PanD family.</text>
</comment>
<evidence type="ECO:0000256" key="13">
    <source>
        <dbReference type="PIRSR" id="PIRSR006246-5"/>
    </source>
</evidence>
<feature type="binding site" evidence="9 11">
    <location>
        <begin position="73"/>
        <end position="75"/>
    </location>
    <ligand>
        <name>substrate</name>
    </ligand>
</feature>
<dbReference type="GO" id="GO:0005829">
    <property type="term" value="C:cytosol"/>
    <property type="evidence" value="ECO:0007669"/>
    <property type="project" value="TreeGrafter"/>
</dbReference>
<protein>
    <recommendedName>
        <fullName evidence="9">Aspartate 1-decarboxylase</fullName>
        <ecNumber evidence="9">4.1.1.11</ecNumber>
    </recommendedName>
    <alternativeName>
        <fullName evidence="9">Aspartate alpha-decarboxylase</fullName>
    </alternativeName>
    <component>
        <recommendedName>
            <fullName evidence="9">Aspartate 1-decarboxylase beta chain</fullName>
        </recommendedName>
    </component>
    <component>
        <recommendedName>
            <fullName evidence="9">Aspartate 1-decarboxylase alpha chain</fullName>
        </recommendedName>
    </component>
</protein>